<dbReference type="EMBL" id="KI965413">
    <property type="protein sequence ID" value="EUD69680.1"/>
    <property type="molecule type" value="Genomic_DNA"/>
</dbReference>
<dbReference type="OrthoDB" id="373281at2759"/>
<accession>W7AD69</accession>
<evidence type="ECO:0000256" key="1">
    <source>
        <dbReference type="SAM" id="SignalP"/>
    </source>
</evidence>
<dbReference type="Proteomes" id="UP000030659">
    <property type="component" value="Unassembled WGS sequence"/>
</dbReference>
<dbReference type="InterPro" id="IPR023393">
    <property type="entry name" value="START-like_dom_sf"/>
</dbReference>
<dbReference type="EMBL" id="LR865417">
    <property type="protein sequence ID" value="CAD2110684.1"/>
    <property type="molecule type" value="Genomic_DNA"/>
</dbReference>
<gene>
    <name evidence="2" type="ORF">PVPCR_1204780</name>
    <name evidence="3" type="ORF">YYG_05099</name>
</gene>
<dbReference type="Proteomes" id="UP000515268">
    <property type="component" value="Chromosome PVPCR_12"/>
</dbReference>
<reference evidence="3 4" key="1">
    <citation type="submission" date="2013-02" db="EMBL/GenBank/DDBJ databases">
        <title>The Genome Sequence of Plasmodium vinckei petteri CR.</title>
        <authorList>
            <consortium name="The Broad Institute Genome Sequencing Platform"/>
            <consortium name="The Broad Institute Genome Sequencing Center for Infectious Disease"/>
            <person name="Neafsey D."/>
            <person name="Cheeseman I."/>
            <person name="Volkman S."/>
            <person name="Adams J."/>
            <person name="Walker B."/>
            <person name="Young S.K."/>
            <person name="Zeng Q."/>
            <person name="Gargeya S."/>
            <person name="Fitzgerald M."/>
            <person name="Haas B."/>
            <person name="Abouelleil A."/>
            <person name="Alvarado L."/>
            <person name="Arachchi H.M."/>
            <person name="Berlin A.M."/>
            <person name="Chapman S.B."/>
            <person name="Dewar J."/>
            <person name="Goldberg J."/>
            <person name="Griggs A."/>
            <person name="Gujja S."/>
            <person name="Hansen M."/>
            <person name="Howarth C."/>
            <person name="Imamovic A."/>
            <person name="Larimer J."/>
            <person name="McCowan C."/>
            <person name="Murphy C."/>
            <person name="Neiman D."/>
            <person name="Pearson M."/>
            <person name="Priest M."/>
            <person name="Roberts A."/>
            <person name="Saif S."/>
            <person name="Shea T."/>
            <person name="Sisk P."/>
            <person name="Sykes S."/>
            <person name="Wortman J."/>
            <person name="Nusbaum C."/>
            <person name="Birren B."/>
        </authorList>
    </citation>
    <scope>NUCLEOTIDE SEQUENCE [LARGE SCALE GENOMIC DNA]</scope>
    <source>
        <strain evidence="3 4">CR</strain>
    </source>
</reference>
<dbReference type="AlphaFoldDB" id="W7AD69"/>
<dbReference type="VEuPathDB" id="PlasmoDB:PVPCR_1204780"/>
<sequence length="263" mass="30138">MNKFYIQIALFLLNIFPYANNEALATEPAPGEDTKPLSHIATSEEVFEKNKHLLCTNPEETKNAIELMDEAVSHLKLHATDVGNYEPFGQGYESRAFYSKKKDKSNGIILKANLKFEDSNKYNTLINMIWDPDSDNLFNNGSVKIARVYDPNLVIIQQRYKKGFMTRQKYFYALLKKAQISENITIIAMASANINDHNPSGKKYENKIIENANLFTTDIDSEDDIRKGKLRKVFVNIAGYLIENKSRWIDIIYIESIDGYTSL</sequence>
<keyword evidence="5" id="KW-1185">Reference proteome</keyword>
<proteinExistence type="predicted"/>
<evidence type="ECO:0000313" key="5">
    <source>
        <dbReference type="Proteomes" id="UP000515268"/>
    </source>
</evidence>
<dbReference type="Gene3D" id="3.30.530.20">
    <property type="match status" value="1"/>
</dbReference>
<protein>
    <submittedName>
        <fullName evidence="2">Fam-a protein</fullName>
    </submittedName>
</protein>
<dbReference type="InterPro" id="IPR006486">
    <property type="entry name" value="PYST_A"/>
</dbReference>
<organism evidence="3 4">
    <name type="scientific">Plasmodium vinckei petteri</name>
    <dbReference type="NCBI Taxonomy" id="138298"/>
    <lineage>
        <taxon>Eukaryota</taxon>
        <taxon>Sar</taxon>
        <taxon>Alveolata</taxon>
        <taxon>Apicomplexa</taxon>
        <taxon>Aconoidasida</taxon>
        <taxon>Haemosporida</taxon>
        <taxon>Plasmodiidae</taxon>
        <taxon>Plasmodium</taxon>
        <taxon>Plasmodium (Vinckeia)</taxon>
    </lineage>
</organism>
<evidence type="ECO:0000313" key="4">
    <source>
        <dbReference type="Proteomes" id="UP000030659"/>
    </source>
</evidence>
<reference evidence="2 5" key="2">
    <citation type="submission" date="2020-08" db="EMBL/GenBank/DDBJ databases">
        <authorList>
            <person name="Ramaprasad A."/>
        </authorList>
    </citation>
    <scope>NUCLEOTIDE SEQUENCE [LARGE SCALE GENOMIC DNA]</scope>
</reference>
<feature type="chain" id="PRO_5044739947" evidence="1">
    <location>
        <begin position="22"/>
        <end position="263"/>
    </location>
</feature>
<dbReference type="SUPFAM" id="SSF55961">
    <property type="entry name" value="Bet v1-like"/>
    <property type="match status" value="1"/>
</dbReference>
<evidence type="ECO:0000313" key="3">
    <source>
        <dbReference type="EMBL" id="EUD69680.1"/>
    </source>
</evidence>
<dbReference type="NCBIfam" id="TIGR01599">
    <property type="entry name" value="PYST-A"/>
    <property type="match status" value="1"/>
</dbReference>
<name>W7AD69_PLAVN</name>
<evidence type="ECO:0000313" key="2">
    <source>
        <dbReference type="EMBL" id="CAD2110684.1"/>
    </source>
</evidence>
<keyword evidence="1" id="KW-0732">Signal</keyword>
<feature type="signal peptide" evidence="1">
    <location>
        <begin position="1"/>
        <end position="21"/>
    </location>
</feature>